<dbReference type="EMBL" id="JANCYU010000026">
    <property type="protein sequence ID" value="KAK4524826.1"/>
    <property type="molecule type" value="Genomic_DNA"/>
</dbReference>
<keyword evidence="4" id="KW-1185">Reference proteome</keyword>
<feature type="transmembrane region" description="Helical" evidence="1">
    <location>
        <begin position="36"/>
        <end position="53"/>
    </location>
</feature>
<evidence type="ECO:0000313" key="3">
    <source>
        <dbReference type="EMBL" id="KAK4524826.1"/>
    </source>
</evidence>
<evidence type="ECO:0000256" key="1">
    <source>
        <dbReference type="SAM" id="Phobius"/>
    </source>
</evidence>
<protein>
    <submittedName>
        <fullName evidence="2">Uncharacterized protein</fullName>
    </submittedName>
</protein>
<keyword evidence="1" id="KW-0812">Transmembrane</keyword>
<dbReference type="AlphaFoldDB" id="A0AAV9I4R9"/>
<dbReference type="Proteomes" id="UP001300502">
    <property type="component" value="Unassembled WGS sequence"/>
</dbReference>
<feature type="transmembrane region" description="Helical" evidence="1">
    <location>
        <begin position="65"/>
        <end position="83"/>
    </location>
</feature>
<name>A0AAV9I4R9_9RHOD</name>
<comment type="caution">
    <text evidence="2">The sequence shown here is derived from an EMBL/GenBank/DDBJ whole genome shotgun (WGS) entry which is preliminary data.</text>
</comment>
<evidence type="ECO:0000313" key="2">
    <source>
        <dbReference type="EMBL" id="KAK4522427.1"/>
    </source>
</evidence>
<feature type="transmembrane region" description="Helical" evidence="1">
    <location>
        <begin position="89"/>
        <end position="112"/>
    </location>
</feature>
<proteinExistence type="predicted"/>
<keyword evidence="1" id="KW-1133">Transmembrane helix</keyword>
<organism evidence="2 4">
    <name type="scientific">Galdieria yellowstonensis</name>
    <dbReference type="NCBI Taxonomy" id="3028027"/>
    <lineage>
        <taxon>Eukaryota</taxon>
        <taxon>Rhodophyta</taxon>
        <taxon>Bangiophyceae</taxon>
        <taxon>Galdieriales</taxon>
        <taxon>Galdieriaceae</taxon>
        <taxon>Galdieria</taxon>
    </lineage>
</organism>
<reference evidence="2 4" key="1">
    <citation type="submission" date="2022-07" db="EMBL/GenBank/DDBJ databases">
        <title>Genome-wide signatures of adaptation to extreme environments.</title>
        <authorList>
            <person name="Cho C.H."/>
            <person name="Yoon H.S."/>
        </authorList>
    </citation>
    <scope>NUCLEOTIDE SEQUENCE [LARGE SCALE GENOMIC DNA]</scope>
    <source>
        <strain evidence="2 4">108.79 E11</strain>
    </source>
</reference>
<gene>
    <name evidence="2" type="ORF">GAYE_HTGSCF06PCTG21G0314</name>
    <name evidence="3" type="ORF">GAYE_SCF06G2729</name>
</gene>
<accession>A0AAV9I4R9</accession>
<dbReference type="EMBL" id="JANCYU010000004">
    <property type="protein sequence ID" value="KAK4522427.1"/>
    <property type="molecule type" value="Genomic_DNA"/>
</dbReference>
<sequence length="207" mass="23883">MIPLIFCVCCFTYILYVGYSNLGSSLHLTTKATNDIPKLVGYLCLSSILRLVVLLQKDGALYRKFYYQACLVFFNVCFYIILTHVMKDFLFWLLSFALLYVFSSWLLFVAVIKRPRVSVLPKLAQTLESVVLPLENSIVESFILYGLSDGYLIVRMLHFTMVSSNWIELVASYRFWLFPFFAARVVVECMKLVYSSLVIAQLKVHEA</sequence>
<keyword evidence="1" id="KW-0472">Membrane</keyword>
<evidence type="ECO:0000313" key="4">
    <source>
        <dbReference type="Proteomes" id="UP001300502"/>
    </source>
</evidence>